<feature type="domain" description="Response regulatory" evidence="3">
    <location>
        <begin position="5"/>
        <end position="120"/>
    </location>
</feature>
<protein>
    <submittedName>
        <fullName evidence="4">Response regulator receiver protein</fullName>
    </submittedName>
</protein>
<dbReference type="eggNOG" id="COG2204">
    <property type="taxonomic scope" value="Bacteria"/>
</dbReference>
<dbReference type="SMART" id="SM00448">
    <property type="entry name" value="REC"/>
    <property type="match status" value="1"/>
</dbReference>
<dbReference type="GO" id="GO:0000160">
    <property type="term" value="P:phosphorelay signal transduction system"/>
    <property type="evidence" value="ECO:0007669"/>
    <property type="project" value="InterPro"/>
</dbReference>
<dbReference type="AlphaFoldDB" id="E1JR58"/>
<sequence>MTMKTVLLVDDEENLRFALSSWLTKQGLSVLTAASGEEAIDIVRGDPAVAVAVLDVNMPGLNGIETLSALKALRPELESIIVTGYPTVEYALEGMRLGAVEYLSKPCDIHHLYEVVQKALSRAASNPRFADNGSDAADPAETRG</sequence>
<gene>
    <name evidence="4" type="ORF">DesfrDRAFT_0107</name>
</gene>
<dbReference type="STRING" id="596151.DesfrDRAFT_0107"/>
<dbReference type="PROSITE" id="PS50110">
    <property type="entry name" value="RESPONSE_REGULATORY"/>
    <property type="match status" value="1"/>
</dbReference>
<proteinExistence type="predicted"/>
<dbReference type="InterPro" id="IPR050595">
    <property type="entry name" value="Bact_response_regulator"/>
</dbReference>
<dbReference type="PANTHER" id="PTHR44591:SF3">
    <property type="entry name" value="RESPONSE REGULATORY DOMAIN-CONTAINING PROTEIN"/>
    <property type="match status" value="1"/>
</dbReference>
<reference evidence="4 5" key="1">
    <citation type="submission" date="2010-08" db="EMBL/GenBank/DDBJ databases">
        <title>The draft genome of Desulfovibrio fructosovorans JJ.</title>
        <authorList>
            <consortium name="US DOE Joint Genome Institute (JGI-PGF)"/>
            <person name="Lucas S."/>
            <person name="Copeland A."/>
            <person name="Lapidus A."/>
            <person name="Cheng J.-F."/>
            <person name="Bruce D."/>
            <person name="Goodwin L."/>
            <person name="Pitluck S."/>
            <person name="Land M.L."/>
            <person name="Hauser L."/>
            <person name="Chang Y.-J."/>
            <person name="Jeffries C."/>
            <person name="Wall J.D."/>
            <person name="Stahl D.A."/>
            <person name="Arkin A.P."/>
            <person name="Dehal P."/>
            <person name="Stolyar S.M."/>
            <person name="Hazen T.C."/>
            <person name="Woyke T.J."/>
        </authorList>
    </citation>
    <scope>NUCLEOTIDE SEQUENCE [LARGE SCALE GENOMIC DNA]</scope>
    <source>
        <strain evidence="4 5">JJ</strain>
    </source>
</reference>
<organism evidence="4 5">
    <name type="scientific">Solidesulfovibrio fructosivorans JJ]</name>
    <dbReference type="NCBI Taxonomy" id="596151"/>
    <lineage>
        <taxon>Bacteria</taxon>
        <taxon>Pseudomonadati</taxon>
        <taxon>Thermodesulfobacteriota</taxon>
        <taxon>Desulfovibrionia</taxon>
        <taxon>Desulfovibrionales</taxon>
        <taxon>Desulfovibrionaceae</taxon>
        <taxon>Solidesulfovibrio</taxon>
    </lineage>
</organism>
<accession>E1JR58</accession>
<evidence type="ECO:0000256" key="1">
    <source>
        <dbReference type="ARBA" id="ARBA00022553"/>
    </source>
</evidence>
<keyword evidence="1 2" id="KW-0597">Phosphoprotein</keyword>
<dbReference type="Gene3D" id="3.40.50.2300">
    <property type="match status" value="1"/>
</dbReference>
<evidence type="ECO:0000259" key="3">
    <source>
        <dbReference type="PROSITE" id="PS50110"/>
    </source>
</evidence>
<dbReference type="EMBL" id="AECZ01000001">
    <property type="protein sequence ID" value="EFL53059.1"/>
    <property type="molecule type" value="Genomic_DNA"/>
</dbReference>
<evidence type="ECO:0000313" key="5">
    <source>
        <dbReference type="Proteomes" id="UP000006250"/>
    </source>
</evidence>
<comment type="caution">
    <text evidence="4">The sequence shown here is derived from an EMBL/GenBank/DDBJ whole genome shotgun (WGS) entry which is preliminary data.</text>
</comment>
<dbReference type="InterPro" id="IPR011006">
    <property type="entry name" value="CheY-like_superfamily"/>
</dbReference>
<evidence type="ECO:0000256" key="2">
    <source>
        <dbReference type="PROSITE-ProRule" id="PRU00169"/>
    </source>
</evidence>
<name>E1JR58_SOLFR</name>
<dbReference type="Proteomes" id="UP000006250">
    <property type="component" value="Unassembled WGS sequence"/>
</dbReference>
<dbReference type="Pfam" id="PF00072">
    <property type="entry name" value="Response_reg"/>
    <property type="match status" value="1"/>
</dbReference>
<dbReference type="PANTHER" id="PTHR44591">
    <property type="entry name" value="STRESS RESPONSE REGULATOR PROTEIN 1"/>
    <property type="match status" value="1"/>
</dbReference>
<feature type="modified residue" description="4-aspartylphosphate" evidence="2">
    <location>
        <position position="55"/>
    </location>
</feature>
<keyword evidence="5" id="KW-1185">Reference proteome</keyword>
<dbReference type="SUPFAM" id="SSF52172">
    <property type="entry name" value="CheY-like"/>
    <property type="match status" value="1"/>
</dbReference>
<dbReference type="InterPro" id="IPR001789">
    <property type="entry name" value="Sig_transdc_resp-reg_receiver"/>
</dbReference>
<evidence type="ECO:0000313" key="4">
    <source>
        <dbReference type="EMBL" id="EFL53059.1"/>
    </source>
</evidence>
<dbReference type="RefSeq" id="WP_005990077.1">
    <property type="nucleotide sequence ID" value="NZ_AECZ01000001.1"/>
</dbReference>